<reference evidence="2 3" key="1">
    <citation type="submission" date="2019-03" db="EMBL/GenBank/DDBJ databases">
        <title>Genomic Encyclopedia of Type Strains, Phase IV (KMG-IV): sequencing the most valuable type-strain genomes for metagenomic binning, comparative biology and taxonomic classification.</title>
        <authorList>
            <person name="Goeker M."/>
        </authorList>
    </citation>
    <scope>NUCLEOTIDE SEQUENCE [LARGE SCALE GENOMIC DNA]</scope>
    <source>
        <strain evidence="2 3">DSM 16998</strain>
    </source>
</reference>
<accession>A0A4V6PV75</accession>
<evidence type="ECO:0000313" key="3">
    <source>
        <dbReference type="Proteomes" id="UP000295361"/>
    </source>
</evidence>
<protein>
    <submittedName>
        <fullName evidence="2">Uncharacterized protein</fullName>
    </submittedName>
</protein>
<keyword evidence="3" id="KW-1185">Reference proteome</keyword>
<sequence length="35" mass="3452">MATAKAKPTEVTTWEGEGGALHGSGSQLGPAPVQS</sequence>
<dbReference type="AlphaFoldDB" id="A0A4V6PV75"/>
<organism evidence="2 3">
    <name type="scientific">Roseateles toxinivorans</name>
    <dbReference type="NCBI Taxonomy" id="270368"/>
    <lineage>
        <taxon>Bacteria</taxon>
        <taxon>Pseudomonadati</taxon>
        <taxon>Pseudomonadota</taxon>
        <taxon>Betaproteobacteria</taxon>
        <taxon>Burkholderiales</taxon>
        <taxon>Sphaerotilaceae</taxon>
        <taxon>Roseateles</taxon>
    </lineage>
</organism>
<comment type="caution">
    <text evidence="2">The sequence shown here is derived from an EMBL/GenBank/DDBJ whole genome shotgun (WGS) entry which is preliminary data.</text>
</comment>
<feature type="region of interest" description="Disordered" evidence="1">
    <location>
        <begin position="1"/>
        <end position="35"/>
    </location>
</feature>
<dbReference type="InParanoid" id="A0A4V6PV75"/>
<gene>
    <name evidence="2" type="ORF">DES47_101200</name>
</gene>
<evidence type="ECO:0000313" key="2">
    <source>
        <dbReference type="EMBL" id="TDP74148.1"/>
    </source>
</evidence>
<dbReference type="EMBL" id="SNXS01000001">
    <property type="protein sequence ID" value="TDP74148.1"/>
    <property type="molecule type" value="Genomic_DNA"/>
</dbReference>
<name>A0A4V6PV75_9BURK</name>
<proteinExistence type="predicted"/>
<dbReference type="Proteomes" id="UP000295361">
    <property type="component" value="Unassembled WGS sequence"/>
</dbReference>
<evidence type="ECO:0000256" key="1">
    <source>
        <dbReference type="SAM" id="MobiDB-lite"/>
    </source>
</evidence>